<dbReference type="RefSeq" id="WP_144076640.1">
    <property type="nucleotide sequence ID" value="NZ_CP076129.1"/>
</dbReference>
<dbReference type="Proteomes" id="UP000682802">
    <property type="component" value="Chromosome 2"/>
</dbReference>
<gene>
    <name evidence="1" type="ORF">KM029_20100</name>
</gene>
<name>A0ABX8H2D3_9BACT</name>
<evidence type="ECO:0000313" key="1">
    <source>
        <dbReference type="EMBL" id="QWG09986.1"/>
    </source>
</evidence>
<sequence>MTSNCKLYFLLPFLFLSYSSIGQILNIEKSRLDAGDSSHWVGSISLTYQLINQQIKTQGGGIKANLAHVGQANDYILIGDISYLNSEGFNLLQNGYVHARAEMMKDHKLSYELFTQIQYDQVKGMQERFLVGGNLRWSVYNKDKNSFVLAAGTFYENEEWYWEEYTNDATITTKAHPSIFRFNAYFTYRTDINENVYFNLTTYFQPKYTSIEEFRISGIANLNFRISKNLFFKNSFTLWYDNAPYVPIDQLNYTLKNGVSYNF</sequence>
<dbReference type="EMBL" id="CP076129">
    <property type="protein sequence ID" value="QWG09986.1"/>
    <property type="molecule type" value="Genomic_DNA"/>
</dbReference>
<dbReference type="InterPro" id="IPR007433">
    <property type="entry name" value="DUF481"/>
</dbReference>
<reference evidence="1 2" key="1">
    <citation type="submission" date="2021-05" db="EMBL/GenBank/DDBJ databases">
        <title>Comparative genomic studies on the polysaccharide-degrading batcterial strains of the Flammeovirga genus.</title>
        <authorList>
            <person name="Zewei F."/>
            <person name="Zheng Z."/>
            <person name="Yu L."/>
            <person name="Ruyue G."/>
            <person name="Yanhong M."/>
            <person name="Yuanyuan C."/>
            <person name="Jingyan G."/>
            <person name="Wenjun H."/>
        </authorList>
    </citation>
    <scope>NUCLEOTIDE SEQUENCE [LARGE SCALE GENOMIC DNA]</scope>
    <source>
        <strain evidence="1 2">YS10</strain>
    </source>
</reference>
<dbReference type="Pfam" id="PF04338">
    <property type="entry name" value="DUF481"/>
    <property type="match status" value="1"/>
</dbReference>
<accession>A0ABX8H2D3</accession>
<protein>
    <submittedName>
        <fullName evidence="1">DUF481 domain-containing protein</fullName>
    </submittedName>
</protein>
<keyword evidence="2" id="KW-1185">Reference proteome</keyword>
<evidence type="ECO:0000313" key="2">
    <source>
        <dbReference type="Proteomes" id="UP000682802"/>
    </source>
</evidence>
<organism evidence="1 2">
    <name type="scientific">Flammeovirga kamogawensis</name>
    <dbReference type="NCBI Taxonomy" id="373891"/>
    <lineage>
        <taxon>Bacteria</taxon>
        <taxon>Pseudomonadati</taxon>
        <taxon>Bacteroidota</taxon>
        <taxon>Cytophagia</taxon>
        <taxon>Cytophagales</taxon>
        <taxon>Flammeovirgaceae</taxon>
        <taxon>Flammeovirga</taxon>
    </lineage>
</organism>
<proteinExistence type="predicted"/>